<dbReference type="EMBL" id="GBRH01200474">
    <property type="protein sequence ID" value="JAD97421.1"/>
    <property type="molecule type" value="Transcribed_RNA"/>
</dbReference>
<evidence type="ECO:0000313" key="1">
    <source>
        <dbReference type="EMBL" id="JAD97421.1"/>
    </source>
</evidence>
<reference evidence="1" key="2">
    <citation type="journal article" date="2015" name="Data Brief">
        <title>Shoot transcriptome of the giant reed, Arundo donax.</title>
        <authorList>
            <person name="Barrero R.A."/>
            <person name="Guerrero F.D."/>
            <person name="Moolhuijzen P."/>
            <person name="Goolsby J.A."/>
            <person name="Tidwell J."/>
            <person name="Bellgard S.E."/>
            <person name="Bellgard M.I."/>
        </authorList>
    </citation>
    <scope>NUCLEOTIDE SEQUENCE</scope>
    <source>
        <tissue evidence="1">Shoot tissue taken approximately 20 cm above the soil surface</tissue>
    </source>
</reference>
<name>A0A0A9EBJ0_ARUDO</name>
<protein>
    <submittedName>
        <fullName evidence="1">Uncharacterized protein</fullName>
    </submittedName>
</protein>
<proteinExistence type="predicted"/>
<dbReference type="AlphaFoldDB" id="A0A0A9EBJ0"/>
<sequence>MLECLFARLCFARPFISSACS</sequence>
<reference evidence="1" key="1">
    <citation type="submission" date="2014-09" db="EMBL/GenBank/DDBJ databases">
        <authorList>
            <person name="Magalhaes I.L.F."/>
            <person name="Oliveira U."/>
            <person name="Santos F.R."/>
            <person name="Vidigal T.H.D.A."/>
            <person name="Brescovit A.D."/>
            <person name="Santos A.J."/>
        </authorList>
    </citation>
    <scope>NUCLEOTIDE SEQUENCE</scope>
    <source>
        <tissue evidence="1">Shoot tissue taken approximately 20 cm above the soil surface</tissue>
    </source>
</reference>
<organism evidence="1">
    <name type="scientific">Arundo donax</name>
    <name type="common">Giant reed</name>
    <name type="synonym">Donax arundinaceus</name>
    <dbReference type="NCBI Taxonomy" id="35708"/>
    <lineage>
        <taxon>Eukaryota</taxon>
        <taxon>Viridiplantae</taxon>
        <taxon>Streptophyta</taxon>
        <taxon>Embryophyta</taxon>
        <taxon>Tracheophyta</taxon>
        <taxon>Spermatophyta</taxon>
        <taxon>Magnoliopsida</taxon>
        <taxon>Liliopsida</taxon>
        <taxon>Poales</taxon>
        <taxon>Poaceae</taxon>
        <taxon>PACMAD clade</taxon>
        <taxon>Arundinoideae</taxon>
        <taxon>Arundineae</taxon>
        <taxon>Arundo</taxon>
    </lineage>
</organism>
<accession>A0A0A9EBJ0</accession>